<dbReference type="KEGG" id="epa:110236673"/>
<dbReference type="EnsemblMetazoa" id="XM_021042212.2">
    <property type="protein sequence ID" value="XP_020897871.1"/>
    <property type="gene ID" value="LOC110236673"/>
</dbReference>
<feature type="compositionally biased region" description="Basic and acidic residues" evidence="1">
    <location>
        <begin position="7"/>
        <end position="20"/>
    </location>
</feature>
<protein>
    <submittedName>
        <fullName evidence="2">Uncharacterized protein</fullName>
    </submittedName>
</protein>
<sequence length="235" mass="26882">AVSASKDYAESTEKEIHDSEASTQSVEVKYVRQPETTTVESEVLFGDKKDVKICNANKVATKSEGGTITYTLRPSTKAVPGTYVHAKGYRGDAWFHLIHHDSLDGEAITRFLYKSLGAWDFKLDNVWNRYDWCHYRNWSCEEPNQMIYFVPVITDTKKGCPKAGKAIRLTSDCIVGDWFYGLRLVDPDSGLAYAYEFGDSLIMMEDDLYNTKEFEELTKTDFNINMARFLRRTEA</sequence>
<dbReference type="Proteomes" id="UP000887567">
    <property type="component" value="Unplaced"/>
</dbReference>
<feature type="region of interest" description="Disordered" evidence="1">
    <location>
        <begin position="1"/>
        <end position="26"/>
    </location>
</feature>
<evidence type="ECO:0000256" key="1">
    <source>
        <dbReference type="SAM" id="MobiDB-lite"/>
    </source>
</evidence>
<dbReference type="AlphaFoldDB" id="A0A913X360"/>
<accession>A0A913X360</accession>
<evidence type="ECO:0000313" key="3">
    <source>
        <dbReference type="Proteomes" id="UP000887567"/>
    </source>
</evidence>
<dbReference type="GeneID" id="110236673"/>
<evidence type="ECO:0000313" key="2">
    <source>
        <dbReference type="EnsemblMetazoa" id="XP_020897871.1"/>
    </source>
</evidence>
<organism evidence="2 3">
    <name type="scientific">Exaiptasia diaphana</name>
    <name type="common">Tropical sea anemone</name>
    <name type="synonym">Aiptasia pulchella</name>
    <dbReference type="NCBI Taxonomy" id="2652724"/>
    <lineage>
        <taxon>Eukaryota</taxon>
        <taxon>Metazoa</taxon>
        <taxon>Cnidaria</taxon>
        <taxon>Anthozoa</taxon>
        <taxon>Hexacorallia</taxon>
        <taxon>Actiniaria</taxon>
        <taxon>Aiptasiidae</taxon>
        <taxon>Exaiptasia</taxon>
    </lineage>
</organism>
<proteinExistence type="predicted"/>
<keyword evidence="3" id="KW-1185">Reference proteome</keyword>
<reference evidence="2" key="1">
    <citation type="submission" date="2022-11" db="UniProtKB">
        <authorList>
            <consortium name="EnsemblMetazoa"/>
        </authorList>
    </citation>
    <scope>IDENTIFICATION</scope>
</reference>
<name>A0A913X360_EXADI</name>
<dbReference type="RefSeq" id="XP_020897871.1">
    <property type="nucleotide sequence ID" value="XM_021042212.2"/>
</dbReference>